<dbReference type="Proteomes" id="UP000051330">
    <property type="component" value="Unassembled WGS sequence"/>
</dbReference>
<evidence type="ECO:0000313" key="1">
    <source>
        <dbReference type="EMBL" id="KRL08759.1"/>
    </source>
</evidence>
<dbReference type="GO" id="GO:0016787">
    <property type="term" value="F:hydrolase activity"/>
    <property type="evidence" value="ECO:0007669"/>
    <property type="project" value="UniProtKB-KW"/>
</dbReference>
<accession>A0A0R1MLD9</accession>
<dbReference type="GO" id="GO:0005975">
    <property type="term" value="P:carbohydrate metabolic process"/>
    <property type="evidence" value="ECO:0007669"/>
    <property type="project" value="InterPro"/>
</dbReference>
<keyword evidence="2" id="KW-1185">Reference proteome</keyword>
<sequence>MRKGATVAVIGATVLLAACQSGHTHTSSRSAVQLPRTAYSANQRDQSLAAARTRLIAFLQQQLVRPDGVYTNYLDTNRNAATASGHEYLSESAGLWLLHLAYTRQFDAFRRFYQQIKDTLWQGRQFAYRYNPANHQRFPVNATVDDLRILQAVGQAAIQTKSDQWHHEYQWIAKKVRDQSIAADRPVDFVDAKTGKRAKTITLCYLDLTTLRAIGGQALYRSQLDRIQSGQLQSRLPLFATRYDYSAKKYTGTSQINSVESLLTAVHLASVNKVPPKTVQWVKKQVAAGTLANRYDGTSGAPLTFDQSAGGYALAAQLGILIHDSDLAKQALHRALAFQIQKPDTPLNGALGDLASQQVYSFDNLETLVALDMYLGK</sequence>
<dbReference type="PATRIC" id="fig|1423792.3.peg.1543"/>
<comment type="caution">
    <text evidence="1">The sequence shown here is derived from an EMBL/GenBank/DDBJ whole genome shotgun (WGS) entry which is preliminary data.</text>
</comment>
<dbReference type="Gene3D" id="1.50.10.10">
    <property type="match status" value="1"/>
</dbReference>
<dbReference type="RefSeq" id="WP_157053849.1">
    <property type="nucleotide sequence ID" value="NZ_AZEC01000020.1"/>
</dbReference>
<keyword evidence="1" id="KW-0378">Hydrolase</keyword>
<dbReference type="STRING" id="1423792.FD09_GL001526"/>
<proteinExistence type="predicted"/>
<name>A0A0R1MLD9_9LACO</name>
<dbReference type="SUPFAM" id="SSF48208">
    <property type="entry name" value="Six-hairpin glycosidases"/>
    <property type="match status" value="1"/>
</dbReference>
<dbReference type="EMBL" id="AZEC01000020">
    <property type="protein sequence ID" value="KRL08759.1"/>
    <property type="molecule type" value="Genomic_DNA"/>
</dbReference>
<dbReference type="AlphaFoldDB" id="A0A0R1MLD9"/>
<protein>
    <submittedName>
        <fullName evidence="1">Glucosyl hydrolase</fullName>
    </submittedName>
</protein>
<organism evidence="1 2">
    <name type="scientific">Schleiferilactobacillus perolens DSM 12744</name>
    <dbReference type="NCBI Taxonomy" id="1423792"/>
    <lineage>
        <taxon>Bacteria</taxon>
        <taxon>Bacillati</taxon>
        <taxon>Bacillota</taxon>
        <taxon>Bacilli</taxon>
        <taxon>Lactobacillales</taxon>
        <taxon>Lactobacillaceae</taxon>
        <taxon>Schleiferilactobacillus</taxon>
    </lineage>
</organism>
<dbReference type="InterPro" id="IPR008928">
    <property type="entry name" value="6-hairpin_glycosidase_sf"/>
</dbReference>
<dbReference type="OrthoDB" id="1779554at2"/>
<dbReference type="PROSITE" id="PS51257">
    <property type="entry name" value="PROKAR_LIPOPROTEIN"/>
    <property type="match status" value="1"/>
</dbReference>
<dbReference type="InterPro" id="IPR012341">
    <property type="entry name" value="6hp_glycosidase-like_sf"/>
</dbReference>
<gene>
    <name evidence="1" type="ORF">FD09_GL001526</name>
</gene>
<evidence type="ECO:0000313" key="2">
    <source>
        <dbReference type="Proteomes" id="UP000051330"/>
    </source>
</evidence>
<reference evidence="1 2" key="1">
    <citation type="journal article" date="2015" name="Genome Announc.">
        <title>Expanding the biotechnology potential of lactobacilli through comparative genomics of 213 strains and associated genera.</title>
        <authorList>
            <person name="Sun Z."/>
            <person name="Harris H.M."/>
            <person name="McCann A."/>
            <person name="Guo C."/>
            <person name="Argimon S."/>
            <person name="Zhang W."/>
            <person name="Yang X."/>
            <person name="Jeffery I.B."/>
            <person name="Cooney J.C."/>
            <person name="Kagawa T.F."/>
            <person name="Liu W."/>
            <person name="Song Y."/>
            <person name="Salvetti E."/>
            <person name="Wrobel A."/>
            <person name="Rasinkangas P."/>
            <person name="Parkhill J."/>
            <person name="Rea M.C."/>
            <person name="O'Sullivan O."/>
            <person name="Ritari J."/>
            <person name="Douillard F.P."/>
            <person name="Paul Ross R."/>
            <person name="Yang R."/>
            <person name="Briner A.E."/>
            <person name="Felis G.E."/>
            <person name="de Vos W.M."/>
            <person name="Barrangou R."/>
            <person name="Klaenhammer T.R."/>
            <person name="Caufield P.W."/>
            <person name="Cui Y."/>
            <person name="Zhang H."/>
            <person name="O'Toole P.W."/>
        </authorList>
    </citation>
    <scope>NUCLEOTIDE SEQUENCE [LARGE SCALE GENOMIC DNA]</scope>
    <source>
        <strain evidence="1 2">DSM 12744</strain>
    </source>
</reference>